<accession>A0ABW4LEL9</accession>
<evidence type="ECO:0000313" key="3">
    <source>
        <dbReference type="EMBL" id="MFD1720852.1"/>
    </source>
</evidence>
<dbReference type="RefSeq" id="WP_377932560.1">
    <property type="nucleotide sequence ID" value="NZ_JBHUEA010000005.1"/>
</dbReference>
<sequence length="168" mass="18353">MARGTLAGAFRVRFVTVLALMYVGVVLLVTLWPTTVDRGLDPYIERFLQELHERGVPRFIDYGFVEFAANIVFFVPVGFLGGLLLPLRFSWLAVIAGGLFSAAIETTQLLLLPGRVASLADVVANTSGALIGFLVALAVRLLILHRDVLVIRDVLEGRRASDGLPVRH</sequence>
<feature type="transmembrane region" description="Helical" evidence="1">
    <location>
        <begin position="123"/>
        <end position="143"/>
    </location>
</feature>
<dbReference type="EMBL" id="JBHUEA010000005">
    <property type="protein sequence ID" value="MFD1720852.1"/>
    <property type="molecule type" value="Genomic_DNA"/>
</dbReference>
<comment type="caution">
    <text evidence="3">The sequence shown here is derived from an EMBL/GenBank/DDBJ whole genome shotgun (WGS) entry which is preliminary data.</text>
</comment>
<keyword evidence="1" id="KW-1133">Transmembrane helix</keyword>
<proteinExistence type="predicted"/>
<evidence type="ECO:0000256" key="1">
    <source>
        <dbReference type="SAM" id="Phobius"/>
    </source>
</evidence>
<name>A0ABW4LEL9_9MICO</name>
<keyword evidence="1" id="KW-0812">Transmembrane</keyword>
<keyword evidence="4" id="KW-1185">Reference proteome</keyword>
<protein>
    <submittedName>
        <fullName evidence="3">VanZ family protein</fullName>
    </submittedName>
</protein>
<feature type="transmembrane region" description="Helical" evidence="1">
    <location>
        <begin position="12"/>
        <end position="32"/>
    </location>
</feature>
<organism evidence="3 4">
    <name type="scientific">Amnibacterium endophyticum</name>
    <dbReference type="NCBI Taxonomy" id="2109337"/>
    <lineage>
        <taxon>Bacteria</taxon>
        <taxon>Bacillati</taxon>
        <taxon>Actinomycetota</taxon>
        <taxon>Actinomycetes</taxon>
        <taxon>Micrococcales</taxon>
        <taxon>Microbacteriaceae</taxon>
        <taxon>Amnibacterium</taxon>
    </lineage>
</organism>
<feature type="domain" description="VanZ-like" evidence="2">
    <location>
        <begin position="20"/>
        <end position="138"/>
    </location>
</feature>
<dbReference type="InterPro" id="IPR006976">
    <property type="entry name" value="VanZ-like"/>
</dbReference>
<dbReference type="Proteomes" id="UP001597347">
    <property type="component" value="Unassembled WGS sequence"/>
</dbReference>
<feature type="transmembrane region" description="Helical" evidence="1">
    <location>
        <begin position="92"/>
        <end position="111"/>
    </location>
</feature>
<evidence type="ECO:0000259" key="2">
    <source>
        <dbReference type="Pfam" id="PF04892"/>
    </source>
</evidence>
<dbReference type="Pfam" id="PF04892">
    <property type="entry name" value="VanZ"/>
    <property type="match status" value="1"/>
</dbReference>
<reference evidence="4" key="1">
    <citation type="journal article" date="2019" name="Int. J. Syst. Evol. Microbiol.">
        <title>The Global Catalogue of Microorganisms (GCM) 10K type strain sequencing project: providing services to taxonomists for standard genome sequencing and annotation.</title>
        <authorList>
            <consortium name="The Broad Institute Genomics Platform"/>
            <consortium name="The Broad Institute Genome Sequencing Center for Infectious Disease"/>
            <person name="Wu L."/>
            <person name="Ma J."/>
        </authorList>
    </citation>
    <scope>NUCLEOTIDE SEQUENCE [LARGE SCALE GENOMIC DNA]</scope>
    <source>
        <strain evidence="4">CGMCC 1.12471</strain>
    </source>
</reference>
<gene>
    <name evidence="3" type="ORF">ACFSBI_04760</name>
</gene>
<feature type="transmembrane region" description="Helical" evidence="1">
    <location>
        <begin position="67"/>
        <end position="85"/>
    </location>
</feature>
<keyword evidence="1" id="KW-0472">Membrane</keyword>
<evidence type="ECO:0000313" key="4">
    <source>
        <dbReference type="Proteomes" id="UP001597347"/>
    </source>
</evidence>